<dbReference type="GO" id="GO:0006952">
    <property type="term" value="P:defense response"/>
    <property type="evidence" value="ECO:0007669"/>
    <property type="project" value="InterPro"/>
</dbReference>
<feature type="region of interest" description="Disordered" evidence="1">
    <location>
        <begin position="203"/>
        <end position="225"/>
    </location>
</feature>
<dbReference type="SUPFAM" id="SSF49562">
    <property type="entry name" value="C2 domain (Calcium/lipid-binding domain, CaLB)"/>
    <property type="match status" value="1"/>
</dbReference>
<dbReference type="InterPro" id="IPR044750">
    <property type="entry name" value="C2_SRC2/BAP"/>
</dbReference>
<dbReference type="CDD" id="cd04051">
    <property type="entry name" value="C2_SRC2_like"/>
    <property type="match status" value="1"/>
</dbReference>
<keyword evidence="2" id="KW-0732">Signal</keyword>
<dbReference type="PANTHER" id="PTHR32246">
    <property type="entry name" value="INGRESSION PROTEIN FIC1"/>
    <property type="match status" value="1"/>
</dbReference>
<dbReference type="AlphaFoldDB" id="A0A6A5LPU0"/>
<dbReference type="InterPro" id="IPR035892">
    <property type="entry name" value="C2_domain_sf"/>
</dbReference>
<feature type="chain" id="PRO_5043915900" evidence="2">
    <location>
        <begin position="24"/>
        <end position="402"/>
    </location>
</feature>
<dbReference type="EMBL" id="WOCE01000021">
    <property type="protein sequence ID" value="KAE9589642.1"/>
    <property type="molecule type" value="Genomic_DNA"/>
</dbReference>
<keyword evidence="4" id="KW-1185">Reference proteome</keyword>
<dbReference type="PANTHER" id="PTHR32246:SF103">
    <property type="entry name" value="CALCIUM-DEPENDENT LIPID-BINDING (CALB DOMAIN) FAMILY PROTEIN"/>
    <property type="match status" value="1"/>
</dbReference>
<gene>
    <name evidence="3" type="ORF">Lalb_Chr21g0311141</name>
</gene>
<dbReference type="Gene3D" id="2.60.40.150">
    <property type="entry name" value="C2 domain"/>
    <property type="match status" value="1"/>
</dbReference>
<organism evidence="3 4">
    <name type="scientific">Lupinus albus</name>
    <name type="common">White lupine</name>
    <name type="synonym">Lupinus termis</name>
    <dbReference type="NCBI Taxonomy" id="3870"/>
    <lineage>
        <taxon>Eukaryota</taxon>
        <taxon>Viridiplantae</taxon>
        <taxon>Streptophyta</taxon>
        <taxon>Embryophyta</taxon>
        <taxon>Tracheophyta</taxon>
        <taxon>Spermatophyta</taxon>
        <taxon>Magnoliopsida</taxon>
        <taxon>eudicotyledons</taxon>
        <taxon>Gunneridae</taxon>
        <taxon>Pentapetalae</taxon>
        <taxon>rosids</taxon>
        <taxon>fabids</taxon>
        <taxon>Fabales</taxon>
        <taxon>Fabaceae</taxon>
        <taxon>Papilionoideae</taxon>
        <taxon>50 kb inversion clade</taxon>
        <taxon>genistoids sensu lato</taxon>
        <taxon>core genistoids</taxon>
        <taxon>Genisteae</taxon>
        <taxon>Lupinus</taxon>
    </lineage>
</organism>
<dbReference type="SMART" id="SM00239">
    <property type="entry name" value="C2"/>
    <property type="match status" value="1"/>
</dbReference>
<name>A0A6A5LPU0_LUPAL</name>
<dbReference type="Pfam" id="PF00168">
    <property type="entry name" value="C2"/>
    <property type="match status" value="1"/>
</dbReference>
<evidence type="ECO:0000313" key="4">
    <source>
        <dbReference type="Proteomes" id="UP000447434"/>
    </source>
</evidence>
<evidence type="ECO:0000256" key="2">
    <source>
        <dbReference type="SAM" id="SignalP"/>
    </source>
</evidence>
<feature type="signal peptide" evidence="2">
    <location>
        <begin position="1"/>
        <end position="23"/>
    </location>
</feature>
<dbReference type="InterPro" id="IPR000008">
    <property type="entry name" value="C2_dom"/>
</dbReference>
<dbReference type="OrthoDB" id="1909968at2759"/>
<feature type="compositionally biased region" description="Polar residues" evidence="1">
    <location>
        <begin position="210"/>
        <end position="221"/>
    </location>
</feature>
<evidence type="ECO:0000256" key="1">
    <source>
        <dbReference type="SAM" id="MobiDB-lite"/>
    </source>
</evidence>
<evidence type="ECO:0000313" key="3">
    <source>
        <dbReference type="EMBL" id="KAE9589642.1"/>
    </source>
</evidence>
<dbReference type="Proteomes" id="UP000447434">
    <property type="component" value="Chromosome 21"/>
</dbReference>
<sequence length="402" mass="44612">MSMLASSILACPFQLLEINLISAQDLAPISKSIKAYAVAWVNPERKLTTQIDLDGHNNPTWNEKFVFRVDDEFLNAEDSVIMIEIYTSAWIKDVLIGTVGVLLSNLLPPSMRVNNRKSSKVRFVALQVRRPSGRPEGILNIGVNLVDATMRSMPMYSELSASEVGYWDIMDPKKHKTNQTPQQQYKKENNNAYDAKLLTLQRSQSEKNESTITDYTNNPSKLNGYGDEVQGGDSELGIPITKKGKIVNANGSLCSDVGPSPSVVAAAIAKGLYPMPLPMPRKPGKNTTFEDNWREKHKEEGLKTKIARWGSTEHPLIYDHLGQNNNLKKDNKVMMTKGKGNNNKNQRKVTRSGSGLFSCFGTAYGCEFSISCGGGNRKKSYDGNNKGRLTTASELTYDESYI</sequence>
<dbReference type="PROSITE" id="PS50004">
    <property type="entry name" value="C2"/>
    <property type="match status" value="1"/>
</dbReference>
<protein>
    <submittedName>
        <fullName evidence="3">Putative C2 domain-containing protein</fullName>
    </submittedName>
</protein>
<comment type="caution">
    <text evidence="3">The sequence shown here is derived from an EMBL/GenBank/DDBJ whole genome shotgun (WGS) entry which is preliminary data.</text>
</comment>
<proteinExistence type="predicted"/>
<reference evidence="4" key="1">
    <citation type="journal article" date="2020" name="Nat. Commun.">
        <title>Genome sequence of the cluster root forming white lupin.</title>
        <authorList>
            <person name="Hufnagel B."/>
            <person name="Marques A."/>
            <person name="Soriano A."/>
            <person name="Marques L."/>
            <person name="Divol F."/>
            <person name="Doumas P."/>
            <person name="Sallet E."/>
            <person name="Mancinotti D."/>
            <person name="Carrere S."/>
            <person name="Marande W."/>
            <person name="Arribat S."/>
            <person name="Keller J."/>
            <person name="Huneau C."/>
            <person name="Blein T."/>
            <person name="Aime D."/>
            <person name="Laguerre M."/>
            <person name="Taylor J."/>
            <person name="Schubert V."/>
            <person name="Nelson M."/>
            <person name="Geu-Flores F."/>
            <person name="Crespi M."/>
            <person name="Gallardo-Guerrero K."/>
            <person name="Delaux P.-M."/>
            <person name="Salse J."/>
            <person name="Berges H."/>
            <person name="Guyot R."/>
            <person name="Gouzy J."/>
            <person name="Peret B."/>
        </authorList>
    </citation>
    <scope>NUCLEOTIDE SEQUENCE [LARGE SCALE GENOMIC DNA]</scope>
    <source>
        <strain evidence="4">cv. Amiga</strain>
    </source>
</reference>
<accession>A0A6A5LPU0</accession>